<evidence type="ECO:0000256" key="1">
    <source>
        <dbReference type="SAM" id="Phobius"/>
    </source>
</evidence>
<organism evidence="2 3">
    <name type="scientific">Glossina austeni</name>
    <name type="common">Savannah tsetse fly</name>
    <dbReference type="NCBI Taxonomy" id="7395"/>
    <lineage>
        <taxon>Eukaryota</taxon>
        <taxon>Metazoa</taxon>
        <taxon>Ecdysozoa</taxon>
        <taxon>Arthropoda</taxon>
        <taxon>Hexapoda</taxon>
        <taxon>Insecta</taxon>
        <taxon>Pterygota</taxon>
        <taxon>Neoptera</taxon>
        <taxon>Endopterygota</taxon>
        <taxon>Diptera</taxon>
        <taxon>Brachycera</taxon>
        <taxon>Muscomorpha</taxon>
        <taxon>Hippoboscoidea</taxon>
        <taxon>Glossinidae</taxon>
        <taxon>Glossina</taxon>
    </lineage>
</organism>
<keyword evidence="3" id="KW-1185">Reference proteome</keyword>
<keyword evidence="1" id="KW-1133">Transmembrane helix</keyword>
<reference evidence="2" key="1">
    <citation type="submission" date="2020-05" db="UniProtKB">
        <authorList>
            <consortium name="EnsemblMetazoa"/>
        </authorList>
    </citation>
    <scope>IDENTIFICATION</scope>
    <source>
        <strain evidence="2">TTRI</strain>
    </source>
</reference>
<dbReference type="EnsemblMetazoa" id="GAUT005579-RA">
    <property type="protein sequence ID" value="GAUT005579-PA"/>
    <property type="gene ID" value="GAUT005579"/>
</dbReference>
<sequence length="120" mass="13136">MYDLDDSSFNLTRAALKLSILDNGTINIYGRLFSLLRHDEVVNIDDLYLSGLAVVLGLVLLFDLVDALFGAPVDIRDVNFDDPAEIAAAALKSLPFILSLREDFVLNSDVDLIVDVLGPI</sequence>
<keyword evidence="1" id="KW-0472">Membrane</keyword>
<evidence type="ECO:0000313" key="2">
    <source>
        <dbReference type="EnsemblMetazoa" id="GAUT005579-PA"/>
    </source>
</evidence>
<dbReference type="Proteomes" id="UP000078200">
    <property type="component" value="Unassembled WGS sequence"/>
</dbReference>
<proteinExistence type="predicted"/>
<accession>A0A1A9UI47</accession>
<protein>
    <submittedName>
        <fullName evidence="2">Uncharacterized protein</fullName>
    </submittedName>
</protein>
<name>A0A1A9UI47_GLOAU</name>
<keyword evidence="1" id="KW-0812">Transmembrane</keyword>
<dbReference type="VEuPathDB" id="VectorBase:GAUT005579"/>
<feature type="transmembrane region" description="Helical" evidence="1">
    <location>
        <begin position="47"/>
        <end position="69"/>
    </location>
</feature>
<dbReference type="AlphaFoldDB" id="A0A1A9UI47"/>
<evidence type="ECO:0000313" key="3">
    <source>
        <dbReference type="Proteomes" id="UP000078200"/>
    </source>
</evidence>